<evidence type="ECO:0000256" key="4">
    <source>
        <dbReference type="ARBA" id="ARBA00022490"/>
    </source>
</evidence>
<dbReference type="PANTHER" id="PTHR21145:SF12">
    <property type="entry name" value="CHORISMATE MUTASE"/>
    <property type="match status" value="1"/>
</dbReference>
<sequence length="293" mass="33220">MKKISKSFLAAAMLETKLKAFLPLLIQHLFLYHYLSSLLPISMACNNKFTLDSVRDALIREEDSIVFSLIERARFPYNAPAYDPSFLGNGFSIAEFYVRGTESLQAKIGRYQKPEDVPFFPKDLPSPLPPTKDSQKVLLHPASASVTVNEAIWKFYFTELLPLFTTKGNDGNYASTVASDFVCLQAISRRIHSGKYVAEVKFTDAPQDYSPAISSKDRDKLMDLLTFVAVEEAVKKRVEKKARLFSQNVTLDENDSGKTQYKINPLVVSHLYDKWVMPLTKVVEVEYLLLRLS</sequence>
<dbReference type="NCBIfam" id="TIGR01802">
    <property type="entry name" value="CM_pl-yst"/>
    <property type="match status" value="1"/>
</dbReference>
<dbReference type="SUPFAM" id="SSF48600">
    <property type="entry name" value="Chorismate mutase II"/>
    <property type="match status" value="1"/>
</dbReference>
<dbReference type="GO" id="GO:0009073">
    <property type="term" value="P:aromatic amino acid family biosynthetic process"/>
    <property type="evidence" value="ECO:0007669"/>
    <property type="project" value="UniProtKB-UniRule"/>
</dbReference>
<keyword evidence="5 6" id="KW-0413">Isomerase</keyword>
<organism evidence="7 8">
    <name type="scientific">Rhynchospora pubera</name>
    <dbReference type="NCBI Taxonomy" id="906938"/>
    <lineage>
        <taxon>Eukaryota</taxon>
        <taxon>Viridiplantae</taxon>
        <taxon>Streptophyta</taxon>
        <taxon>Embryophyta</taxon>
        <taxon>Tracheophyta</taxon>
        <taxon>Spermatophyta</taxon>
        <taxon>Magnoliopsida</taxon>
        <taxon>Liliopsida</taxon>
        <taxon>Poales</taxon>
        <taxon>Cyperaceae</taxon>
        <taxon>Cyperoideae</taxon>
        <taxon>Rhynchosporeae</taxon>
        <taxon>Rhynchospora</taxon>
    </lineage>
</organism>
<evidence type="ECO:0000256" key="6">
    <source>
        <dbReference type="PIRNR" id="PIRNR017318"/>
    </source>
</evidence>
<evidence type="ECO:0000256" key="3">
    <source>
        <dbReference type="ARBA" id="ARBA00012404"/>
    </source>
</evidence>
<dbReference type="EMBL" id="JAMFTS010000005">
    <property type="protein sequence ID" value="KAJ4748059.1"/>
    <property type="molecule type" value="Genomic_DNA"/>
</dbReference>
<comment type="catalytic activity">
    <reaction evidence="1 6">
        <text>chorismate = prephenate</text>
        <dbReference type="Rhea" id="RHEA:13897"/>
        <dbReference type="ChEBI" id="CHEBI:29748"/>
        <dbReference type="ChEBI" id="CHEBI:29934"/>
        <dbReference type="EC" id="5.4.99.5"/>
    </reaction>
</comment>
<dbReference type="GO" id="GO:0008652">
    <property type="term" value="P:amino acid biosynthetic process"/>
    <property type="evidence" value="ECO:0007669"/>
    <property type="project" value="UniProtKB-KW"/>
</dbReference>
<keyword evidence="4" id="KW-0963">Cytoplasm</keyword>
<reference evidence="7" key="1">
    <citation type="submission" date="2022-08" db="EMBL/GenBank/DDBJ databases">
        <authorList>
            <person name="Marques A."/>
        </authorList>
    </citation>
    <scope>NUCLEOTIDE SEQUENCE</scope>
    <source>
        <strain evidence="7">RhyPub2mFocal</strain>
        <tissue evidence="7">Leaves</tissue>
    </source>
</reference>
<keyword evidence="6" id="KW-0028">Amino-acid biosynthesis</keyword>
<keyword evidence="8" id="KW-1185">Reference proteome</keyword>
<dbReference type="GO" id="GO:0004106">
    <property type="term" value="F:chorismate mutase activity"/>
    <property type="evidence" value="ECO:0007669"/>
    <property type="project" value="UniProtKB-UniRule"/>
</dbReference>
<dbReference type="PROSITE" id="PS51169">
    <property type="entry name" value="CHORISMATE_MUT_3"/>
    <property type="match status" value="1"/>
</dbReference>
<evidence type="ECO:0000256" key="2">
    <source>
        <dbReference type="ARBA" id="ARBA00004496"/>
    </source>
</evidence>
<keyword evidence="6" id="KW-0057">Aromatic amino acid biosynthesis</keyword>
<dbReference type="PANTHER" id="PTHR21145">
    <property type="entry name" value="CHORISMATE MUTASE"/>
    <property type="match status" value="1"/>
</dbReference>
<proteinExistence type="predicted"/>
<dbReference type="GO" id="GO:0005737">
    <property type="term" value="C:cytoplasm"/>
    <property type="evidence" value="ECO:0007669"/>
    <property type="project" value="UniProtKB-SubCell"/>
</dbReference>
<evidence type="ECO:0000256" key="5">
    <source>
        <dbReference type="ARBA" id="ARBA00023235"/>
    </source>
</evidence>
<dbReference type="Gene3D" id="1.10.590.10">
    <property type="entry name" value="Chorismate mutase, AroQ class superfamily, eukaryotic"/>
    <property type="match status" value="1"/>
</dbReference>
<accession>A0AAV8BZN1</accession>
<gene>
    <name evidence="7" type="ORF">LUZ62_082464</name>
</gene>
<comment type="caution">
    <text evidence="7">The sequence shown here is derived from an EMBL/GenBank/DDBJ whole genome shotgun (WGS) entry which is preliminary data.</text>
</comment>
<evidence type="ECO:0000256" key="1">
    <source>
        <dbReference type="ARBA" id="ARBA00000824"/>
    </source>
</evidence>
<dbReference type="InterPro" id="IPR037039">
    <property type="entry name" value="CM_AroQ_sf_eucaryotic"/>
</dbReference>
<dbReference type="GO" id="GO:0046417">
    <property type="term" value="P:chorismate metabolic process"/>
    <property type="evidence" value="ECO:0007669"/>
    <property type="project" value="InterPro"/>
</dbReference>
<comment type="subcellular location">
    <subcellularLocation>
        <location evidence="2">Cytoplasm</location>
    </subcellularLocation>
</comment>
<dbReference type="InterPro" id="IPR008238">
    <property type="entry name" value="Chorismate_mutase_AroQ_euk"/>
</dbReference>
<dbReference type="InterPro" id="IPR036263">
    <property type="entry name" value="Chorismate_II_sf"/>
</dbReference>
<evidence type="ECO:0000313" key="8">
    <source>
        <dbReference type="Proteomes" id="UP001140206"/>
    </source>
</evidence>
<name>A0AAV8BZN1_9POAL</name>
<dbReference type="EC" id="5.4.99.5" evidence="3 6"/>
<dbReference type="PIRSF" id="PIRSF017318">
    <property type="entry name" value="Chor_mut_AroQ_eu"/>
    <property type="match status" value="1"/>
</dbReference>
<dbReference type="AlphaFoldDB" id="A0AAV8BZN1"/>
<protein>
    <recommendedName>
        <fullName evidence="3 6">Chorismate mutase</fullName>
        <ecNumber evidence="3 6">5.4.99.5</ecNumber>
    </recommendedName>
</protein>
<dbReference type="Proteomes" id="UP001140206">
    <property type="component" value="Chromosome 5"/>
</dbReference>
<evidence type="ECO:0000313" key="7">
    <source>
        <dbReference type="EMBL" id="KAJ4748059.1"/>
    </source>
</evidence>